<dbReference type="Pfam" id="PF12781">
    <property type="entry name" value="AAA_9"/>
    <property type="match status" value="1"/>
</dbReference>
<dbReference type="Pfam" id="PF12774">
    <property type="entry name" value="AAA_6"/>
    <property type="match status" value="1"/>
</dbReference>
<sequence>MVKLDGGRSLIVSTASHYFGVPVDANPAIAGTPEVEKFLDEPSCRTLCAQPRESEDMGLKLTIELPSRGGNTLVFFKVKAAAVTDENFHDLVQVVTTGGNAKRAGSSNTGEGSALLSALRLVWGPALQRAGVAGDLLKRLEEGLLGPRPATTVLEEQATWERRASGGKSSEERRVAIEATETLKRMRLELDRAAASRESFEAAEEALEAVAGYVDDLWKLEGSAYSEHRMRSLLDVIGNEIVSVAESLVNAQGIGAGDGPQARDEAVAVGASLCEKWMVSCERLTRLFWPHQSLHPWKGPVHTPQRCASLGKRLRLLTELRAQHRQLVRLLTPGERAALGADRLLRVFDEVQGLSADEDEAAWERAKRKVEESLGPAEERVAAKLRAQFSGVRGPAGLAAEFRRYGELLKREALRRALRGEREALLSAVSGLVESCQVGPDTVRLLDNPRILQDIQAARTAELRLEGLKNLVKELLTDLPGYEDAVMTITAALKEAASRRQELIESWTNEVRTAVISKELSLDADGAVVELTGASMMRVTYDPRLTQLVREVRALAGQGIELPREIGQLAERAGVLASRARALQQVATFHNTIGDRMVPSQRPLMLVAALELARAVREQSGVAWNDPHRVDAYTARLRELVRKFAQQNSELSEKHSALCERVASLLKGDAVNLATNQNGWKETLRNMRSTVDTVEGQYGNTKAWKLHWDRQLLKALGVAYRAALPSLLQKLPEIRVELVYHDGRLQWRPPMEEVRAKVYSALRRFLAIPTNFRGVGDAAEGQFGGLVRRSAYLFGRVYAEAEIVLAAMEATRVKWIPLAAPARMDPGERLKGRPPVEWEKAFKDAKQWAQEVGRLRGSEIRLWCIRVDTGTARADLESTTRRSWERLSVDLRTEASSRLVAVTEFLSSASQELDRRPRSIEEIGLAREAYARIRGDATGIAKELEDIAGLARVLAAWTRERLEGVNGARAAWEGLGDRLERHQTVITRQMEDAKLNLRHRYVALRDDRERWEVRWSSRSEAADVEWLVATRERWFALKAIKKGLDEECHRLGLSPVEIGVDDLQTGLDDSGLSASAEIEAELEALETNCKVQAEFMEELGKQEAEEWTIARRRLPRFQDWLDSWEARLRGPGAGLEQEPTRRVTFVEKKVREIRSAVEWAQHLRSDDLVDEHWAELSEILGLPAKRLQDVTLGHVLNAAPVINEKIDYVKMVTKRAAAEGGIRQALAELESWEGSASLPLQSPKDSQGVIVHTVVEYAGLLARAGELRLLLEGARSSSCYERFAARAVRWEAALSELEERVRILSAVQRKWIYLEPIFGGGAAPNEVAKWMRADKEFRYLMADISRDPRVPALRRLPLPALVDLKDALDRCQRSLDEFLEEKRAAYPRLYFLSDEDLLELVSGGRGLEAHLPKLFPGLGGAVTDQHFLKAVISPEGEVIKLPKDIELTEPLPEWLAALEAGIRDALRLSLDECLADSSPDPSHYPAQILLLSERIRFTERCERAMREGITSLKNLVEALEAQRARYRGLEDIGDKLTALKARGLLLDVVYHLGVVRSLVNSIMTAPGSTTKISWDWSRQLRTYRGTAETGGPLIRCAGAEFPYRFEYQGASIGLVRTSLTERCFLALTQAMRLGLGGSPTGPAGTGKTESVKALGAILGRLVLVFNCDEGMDASSVRRILGGLAQAGAWGCFDEFNRLKEETLSAVSMLVGPLQEAVRDGATQVMLGTDRAKLDPHCCIFITMNPAGAEYGGRHRLPDSLARLFRPVAMARPDQLDIAGSLLECAGFLEARTLAKQLVETLDLSHKLLSRQPHYDWGLRALRSVLEAVYRTSGKRSDAETTRLLEGLRIAIMPKLTESDSSKFAALLSDVFPNEKTTNSTSVQSLDNATELSTAVETICKASELGTDIAERCVQLDQQLQARTGVAIVGPPGCGKTLLRRTLVSAMARVGTPVTQFLVYPGAVAKTKLLGRVDPQTREWKEGLLSGNVASAGDTPTWIVLDGDVEPAWAEALNSALDDNRLLTLPNGVGVRLGTGTRFIFETHRLDGASPATVSRLGVVHLGSLPVKSLISPSRLENLPSQVQEVVLTHLSKSVEVALKTNRHRSSASGLIDGVMTHLGIARTRTRAALSLVQSLCGEIEDPVSRDNLARFLYEICDCRCPDPKKPCAVTYDPERDRLEPLDDAVIHLDTDEGPLFLSGSVKIALAAVSPWIESGHPVLLRGSPGCGKSSTIAAALASTRDMRSGASVVRGSSLHGPEELVARLKRACIQVDASTANGRTYRPKSGRRLILLLENIHLASKDLQELVRQILQEGGFYEDDLEFAKLPISAVCTADPVTPLHPRLEALLATHHMSQPRSKELLAIVELHLRSALRHNTGKKDAADTFVPRMATAMLEAVRGLASTETEWTARDLATWADALQFYPSPEDASEAVQHMVDAGRHLFSARLTQRERSRWESSVLSRFPDTKGAGDDIYAWKGDGDGAGLIPFALEQWREEVANAAVRCAREGQPVEAEMTSQFLQLVAGVSWALGKDQKGQGGLVLIGRPGAGRRTAVRLAAMLSSFNLINAASGRGRTAVKAAVQTAGIDGQPTLLLLEEHHLREEETAILIAALIDKGEIPGLVSSEELDGMLVPLGELARREDFTGSLEQYLQHRLKRLLRVAMIFDEGDTREEWILRSGVLRQCVLLGGDRWWTSKTVLTELAVRRCADGDEKQDSDVGIVVAAHLAVADPAQQTPASFLALLHSYETLKTQWMQNVEQEIASLEAGIGRLTEAGERVAKLQAEASKQREELEIEKGKAASALDQITATMRGATGQREEMTTLKAETERESAEVARRKGDIEAELGRVEPLVAEAAQAVAGISADALAEVRSLRAPPAPVRDVLEGVLRLMGIRDTSWNSMKTFLAKRGVKDELRTWDARQSSSASLDAVEKLVTEKPESFQEKTARRASVAAAPLATWVLANLKYGQVLRDVAPLEREQRVLAERLSTAEAQLSRLAAGLNTVEGRVGQLQLELAEHSRGVAALQLRAESTETSLAAAQGLLQGLGAEHRDWEEQHRHFTERKMRLSREAAGAATLLVYQSSGERRDEDKTSVDLLTTERERLSWRAQGLPVDSESLVGAVRALKGPLVPLFLDPSGVAVAWLKSNQASCGLEVTSPIDSRFLTTLELAVRFGKPLLVEEIDSLPSVILPLLRRGPLRLGDRVLAAQPGFKLFLATRRESVTRGEGLPREAVVAEVVLGAGIASLAERLVERALLRETPGLEEARRAALEREEKLAGERDAARIDLLAQLGAARGQDLLLGEQASGGGLLGSLEATQAKAKEIARALKDSRQSLEEVAKRAEQHAAFATFAAGLYEAVKDLPRLGPLYVFSAEEFTFIYLKALMPRDVDIVGSNIVGESKVDENRKKRLIALTLQHCTRAAYRKHRLALALHLVLALSGDVPIAEKNLLLSESATSSVGAAMTPEWVPDERKSAVAALIAVRPQLGSKLCPVWLADAGKIFADTTLTPLQKALVVRALRPDYLHTALSKLAASQLGVRDIAPPALSLGEGDWEDCPVLLLLSPGADPGPELRSLAVNAGTTFVEVSMGQGQLKQAELALEVACREGGWVLLSNLQLALNWLPRLESLLRSPACTTDRSPKTRVWLTTEECLAGFYPGLSALCAKLAYEPPEGVKRNVRRSLQQLYQERQEIGDPAESLLLAWLHATLQERRRFVPQGWIKAYEWSETDLEAAAKLVAESAAKGDWEQGRGLLDAAVYGGRLQDAYDARALRAILADVWAGDLYSGRRDLGGILPVFDASVQQDIKRILQAVARLPDQDPPSDYFGLPANADRAWERAAAESALLLLRGIAAKSEPIANGDSGPNVGTTSPNSVEKLLDELVKQRSSKENGIAEDKSHGETDQDPLNEFFDQERRAATKLLKGVQRVVQNKDFRSGDAKTPKEWLEEWPTGPIEAVPFAWKAIERHRFLCGEVAEIPDCLDLSWLGKPDAFFAALKQRTARRTGRPIEELLLRADWSESDVNQDEGSRCGATVEGLLLTGAVIRGGRLAEVGADEAPVLSAPRCRVSYWIGTSGEFGSTRHSHEWFVEVPVYADLRRNRLISALPVACDRENRDVWLRRGVALHLTASSVARS</sequence>
<keyword evidence="3" id="KW-0963">Cytoplasm</keyword>
<evidence type="ECO:0000256" key="5">
    <source>
        <dbReference type="ARBA" id="ARBA00022741"/>
    </source>
</evidence>
<dbReference type="InterPro" id="IPR042219">
    <property type="entry name" value="AAA_lid_11_sf"/>
</dbReference>
<evidence type="ECO:0000256" key="1">
    <source>
        <dbReference type="ARBA" id="ARBA00004245"/>
    </source>
</evidence>
<dbReference type="Pfam" id="PF12777">
    <property type="entry name" value="MT"/>
    <property type="match status" value="1"/>
</dbReference>
<dbReference type="InterPro" id="IPR026983">
    <property type="entry name" value="DHC"/>
</dbReference>
<dbReference type="GeneID" id="107218501"/>
<keyword evidence="5" id="KW-0547">Nucleotide-binding</keyword>
<evidence type="ECO:0000256" key="11">
    <source>
        <dbReference type="SAM" id="Coils"/>
    </source>
</evidence>
<evidence type="ECO:0000256" key="3">
    <source>
        <dbReference type="ARBA" id="ARBA00022490"/>
    </source>
</evidence>
<dbReference type="InterPro" id="IPR041228">
    <property type="entry name" value="Dynein_C"/>
</dbReference>
<dbReference type="Gene3D" id="1.10.8.720">
    <property type="entry name" value="Region D6 of dynein motor"/>
    <property type="match status" value="1"/>
</dbReference>
<name>A0ABM3GHV7_NEOLC</name>
<keyword evidence="6" id="KW-0067">ATP-binding</keyword>
<feature type="coiled-coil region" evidence="11">
    <location>
        <begin position="3315"/>
        <end position="3346"/>
    </location>
</feature>
<accession>A0ABM3GHV7</accession>
<dbReference type="InterPro" id="IPR024743">
    <property type="entry name" value="Dynein_HC_stalk"/>
</dbReference>
<dbReference type="Gene3D" id="1.10.8.710">
    <property type="match status" value="1"/>
</dbReference>
<dbReference type="Pfam" id="PF12780">
    <property type="entry name" value="AAA_8"/>
    <property type="match status" value="1"/>
</dbReference>
<dbReference type="InterPro" id="IPR043160">
    <property type="entry name" value="Dynein_C_barrel"/>
</dbReference>
<dbReference type="Pfam" id="PF08393">
    <property type="entry name" value="DHC_N2"/>
    <property type="match status" value="1"/>
</dbReference>
<dbReference type="Pfam" id="PF03028">
    <property type="entry name" value="Dynein_heavy"/>
    <property type="match status" value="1"/>
</dbReference>
<keyword evidence="7" id="KW-0243">Dynein</keyword>
<feature type="domain" description="AAA+ ATPase" evidence="12">
    <location>
        <begin position="1636"/>
        <end position="1773"/>
    </location>
</feature>
<feature type="domain" description="AAA+ ATPase" evidence="12">
    <location>
        <begin position="1921"/>
        <end position="2192"/>
    </location>
</feature>
<dbReference type="Pfam" id="PF18199">
    <property type="entry name" value="Dynein_C"/>
    <property type="match status" value="1"/>
</dbReference>
<dbReference type="Gene3D" id="3.20.180.20">
    <property type="entry name" value="Dynein heavy chain, N-terminal domain 2"/>
    <property type="match status" value="1"/>
</dbReference>
<dbReference type="Gene3D" id="1.20.58.1120">
    <property type="match status" value="1"/>
</dbReference>
<keyword evidence="10" id="KW-0206">Cytoskeleton</keyword>
<evidence type="ECO:0000259" key="12">
    <source>
        <dbReference type="SMART" id="SM00382"/>
    </source>
</evidence>
<dbReference type="InterPro" id="IPR035699">
    <property type="entry name" value="AAA_6"/>
</dbReference>
<evidence type="ECO:0000256" key="9">
    <source>
        <dbReference type="ARBA" id="ARBA00023175"/>
    </source>
</evidence>
<dbReference type="Pfam" id="PF18198">
    <property type="entry name" value="AAA_lid_11"/>
    <property type="match status" value="1"/>
</dbReference>
<dbReference type="SMART" id="SM00382">
    <property type="entry name" value="AAA"/>
    <property type="match status" value="3"/>
</dbReference>
<dbReference type="PANTHER" id="PTHR45703">
    <property type="entry name" value="DYNEIN HEAVY CHAIN"/>
    <property type="match status" value="1"/>
</dbReference>
<feature type="coiled-coil region" evidence="11">
    <location>
        <begin position="1280"/>
        <end position="1307"/>
    </location>
</feature>
<evidence type="ECO:0000256" key="8">
    <source>
        <dbReference type="ARBA" id="ARBA00023054"/>
    </source>
</evidence>
<keyword evidence="13" id="KW-1185">Reference proteome</keyword>
<evidence type="ECO:0000256" key="6">
    <source>
        <dbReference type="ARBA" id="ARBA00022840"/>
    </source>
</evidence>
<dbReference type="InterPro" id="IPR035706">
    <property type="entry name" value="AAA_9"/>
</dbReference>
<dbReference type="InterPro" id="IPR041658">
    <property type="entry name" value="AAA_lid_11"/>
</dbReference>
<feature type="coiled-coil region" evidence="11">
    <location>
        <begin position="2755"/>
        <end position="2799"/>
    </location>
</feature>
<evidence type="ECO:0000256" key="2">
    <source>
        <dbReference type="ARBA" id="ARBA00008887"/>
    </source>
</evidence>
<keyword evidence="8 11" id="KW-0175">Coiled coil</keyword>
<dbReference type="InterPro" id="IPR004273">
    <property type="entry name" value="Dynein_heavy_D6_P-loop"/>
</dbReference>
<dbReference type="InterPro" id="IPR042228">
    <property type="entry name" value="Dynein_linker_3"/>
</dbReference>
<reference evidence="14" key="1">
    <citation type="submission" date="2025-08" db="UniProtKB">
        <authorList>
            <consortium name="RefSeq"/>
        </authorList>
    </citation>
    <scope>IDENTIFICATION</scope>
    <source>
        <tissue evidence="14">Thorax and Abdomen</tissue>
    </source>
</reference>
<proteinExistence type="inferred from homology"/>
<protein>
    <submittedName>
        <fullName evidence="14">Cytoplasmic dynein 2 heavy chain 1</fullName>
    </submittedName>
</protein>
<dbReference type="InterPro" id="IPR003593">
    <property type="entry name" value="AAA+_ATPase"/>
</dbReference>
<organism evidence="13 14">
    <name type="scientific">Neodiprion lecontei</name>
    <name type="common">Redheaded pine sawfly</name>
    <dbReference type="NCBI Taxonomy" id="441921"/>
    <lineage>
        <taxon>Eukaryota</taxon>
        <taxon>Metazoa</taxon>
        <taxon>Ecdysozoa</taxon>
        <taxon>Arthropoda</taxon>
        <taxon>Hexapoda</taxon>
        <taxon>Insecta</taxon>
        <taxon>Pterygota</taxon>
        <taxon>Neoptera</taxon>
        <taxon>Endopterygota</taxon>
        <taxon>Hymenoptera</taxon>
        <taxon>Tenthredinoidea</taxon>
        <taxon>Diprionidae</taxon>
        <taxon>Diprioninae</taxon>
        <taxon>Neodiprion</taxon>
    </lineage>
</organism>
<dbReference type="RefSeq" id="XP_046599857.1">
    <property type="nucleotide sequence ID" value="XM_046743901.1"/>
</dbReference>
<dbReference type="InterPro" id="IPR013594">
    <property type="entry name" value="Dynein_heavy_tail"/>
</dbReference>
<evidence type="ECO:0000256" key="10">
    <source>
        <dbReference type="ARBA" id="ARBA00023212"/>
    </source>
</evidence>
<evidence type="ECO:0000256" key="4">
    <source>
        <dbReference type="ARBA" id="ARBA00022701"/>
    </source>
</evidence>
<dbReference type="InterPro" id="IPR013602">
    <property type="entry name" value="Dynein_heavy_linker"/>
</dbReference>
<comment type="subcellular location">
    <subcellularLocation>
        <location evidence="1">Cytoplasm</location>
        <location evidence="1">Cytoskeleton</location>
    </subcellularLocation>
</comment>
<evidence type="ECO:0000313" key="14">
    <source>
        <dbReference type="RefSeq" id="XP_046599857.1"/>
    </source>
</evidence>
<dbReference type="Pfam" id="PF08385">
    <property type="entry name" value="DHC_N1"/>
    <property type="match status" value="1"/>
</dbReference>
<evidence type="ECO:0000313" key="13">
    <source>
        <dbReference type="Proteomes" id="UP000829291"/>
    </source>
</evidence>
<keyword evidence="4" id="KW-0493">Microtubule</keyword>
<dbReference type="Gene3D" id="3.40.50.300">
    <property type="entry name" value="P-loop containing nucleotide triphosphate hydrolases"/>
    <property type="match status" value="6"/>
</dbReference>
<feature type="domain" description="AAA+ ATPase" evidence="12">
    <location>
        <begin position="2214"/>
        <end position="2359"/>
    </location>
</feature>
<dbReference type="Proteomes" id="UP000829291">
    <property type="component" value="Chromosome 6"/>
</dbReference>
<dbReference type="InterPro" id="IPR042222">
    <property type="entry name" value="Dynein_2_N"/>
</dbReference>
<comment type="similarity">
    <text evidence="2">Belongs to the dynein heavy chain family.</text>
</comment>
<dbReference type="Gene3D" id="1.20.140.100">
    <property type="entry name" value="Dynein heavy chain, N-terminal domain 2"/>
    <property type="match status" value="1"/>
</dbReference>
<dbReference type="InterPro" id="IPR043157">
    <property type="entry name" value="Dynein_AAA1S"/>
</dbReference>
<dbReference type="Gene3D" id="3.10.490.20">
    <property type="match status" value="1"/>
</dbReference>
<keyword evidence="9" id="KW-0505">Motor protein</keyword>
<evidence type="ECO:0000256" key="7">
    <source>
        <dbReference type="ARBA" id="ARBA00023017"/>
    </source>
</evidence>
<dbReference type="SUPFAM" id="SSF52540">
    <property type="entry name" value="P-loop containing nucleoside triphosphate hydrolases"/>
    <property type="match status" value="3"/>
</dbReference>
<dbReference type="PANTHER" id="PTHR45703:SF22">
    <property type="entry name" value="DYNEIN CYTOPLASMIC 2 HEAVY CHAIN 1"/>
    <property type="match status" value="1"/>
</dbReference>
<dbReference type="Gene3D" id="1.20.920.20">
    <property type="match status" value="1"/>
</dbReference>
<gene>
    <name evidence="14" type="primary">LOC107218501</name>
</gene>
<dbReference type="InterPro" id="IPR027417">
    <property type="entry name" value="P-loop_NTPase"/>
</dbReference>
<dbReference type="InterPro" id="IPR024317">
    <property type="entry name" value="Dynein_heavy_chain_D4_dom"/>
</dbReference>